<keyword evidence="3" id="KW-1185">Reference proteome</keyword>
<evidence type="ECO:0000313" key="3">
    <source>
        <dbReference type="Proteomes" id="UP000006377"/>
    </source>
</evidence>
<dbReference type="KEGG" id="pla:Plav_1381"/>
<sequence>MEIMPRRPLHAKALTTAIAALALTFGIAGLAATASAQDAPKLLGKYDDWSAYSYGSGDQRMCYAMSTPTKMLPAGANRGDVYFMVTHRPARNTKNEISMRVGYAFKSTSRPFATIGNDRFQMFNGVKEGGEHQYWAWLENPSEEGKMVQALKAGSSMEIKGTSARDTLTTDTYSLRGSSAALKKIDDTCK</sequence>
<keyword evidence="1" id="KW-0732">Signal</keyword>
<protein>
    <submittedName>
        <fullName evidence="2">Uncharacterized protein</fullName>
    </submittedName>
</protein>
<reference evidence="2 3" key="1">
    <citation type="journal article" date="2011" name="Stand. Genomic Sci.">
        <title>Complete genome sequence of Parvibaculum lavamentivorans type strain (DS-1(T)).</title>
        <authorList>
            <person name="Schleheck D."/>
            <person name="Weiss M."/>
            <person name="Pitluck S."/>
            <person name="Bruce D."/>
            <person name="Land M.L."/>
            <person name="Han S."/>
            <person name="Saunders E."/>
            <person name="Tapia R."/>
            <person name="Detter C."/>
            <person name="Brettin T."/>
            <person name="Han J."/>
            <person name="Woyke T."/>
            <person name="Goodwin L."/>
            <person name="Pennacchio L."/>
            <person name="Nolan M."/>
            <person name="Cook A.M."/>
            <person name="Kjelleberg S."/>
            <person name="Thomas T."/>
        </authorList>
    </citation>
    <scope>NUCLEOTIDE SEQUENCE [LARGE SCALE GENOMIC DNA]</scope>
    <source>
        <strain evidence="3">DS-1 / DSM 13023 / NCIMB 13966</strain>
    </source>
</reference>
<dbReference type="HOGENOM" id="CLU_100562_2_0_5"/>
<dbReference type="eggNOG" id="COG5342">
    <property type="taxonomic scope" value="Bacteria"/>
</dbReference>
<evidence type="ECO:0000313" key="2">
    <source>
        <dbReference type="EMBL" id="ABS63001.1"/>
    </source>
</evidence>
<feature type="chain" id="PRO_5002709598" evidence="1">
    <location>
        <begin position="37"/>
        <end position="190"/>
    </location>
</feature>
<feature type="signal peptide" evidence="1">
    <location>
        <begin position="1"/>
        <end position="36"/>
    </location>
</feature>
<name>A7HSW8_PARL1</name>
<gene>
    <name evidence="2" type="ordered locus">Plav_1381</name>
</gene>
<dbReference type="AlphaFoldDB" id="A7HSW8"/>
<dbReference type="Proteomes" id="UP000006377">
    <property type="component" value="Chromosome"/>
</dbReference>
<dbReference type="EMBL" id="CP000774">
    <property type="protein sequence ID" value="ABS63001.1"/>
    <property type="molecule type" value="Genomic_DNA"/>
</dbReference>
<proteinExistence type="predicted"/>
<evidence type="ECO:0000256" key="1">
    <source>
        <dbReference type="SAM" id="SignalP"/>
    </source>
</evidence>
<dbReference type="STRING" id="402881.Plav_1381"/>
<accession>A7HSW8</accession>
<organism evidence="2 3">
    <name type="scientific">Parvibaculum lavamentivorans (strain DS-1 / DSM 13023 / NCIMB 13966)</name>
    <dbReference type="NCBI Taxonomy" id="402881"/>
    <lineage>
        <taxon>Bacteria</taxon>
        <taxon>Pseudomonadati</taxon>
        <taxon>Pseudomonadota</taxon>
        <taxon>Alphaproteobacteria</taxon>
        <taxon>Hyphomicrobiales</taxon>
        <taxon>Parvibaculaceae</taxon>
        <taxon>Parvibaculum</taxon>
    </lineage>
</organism>